<dbReference type="GO" id="GO:0015205">
    <property type="term" value="F:nucleobase transmembrane transporter activity"/>
    <property type="evidence" value="ECO:0007669"/>
    <property type="project" value="TreeGrafter"/>
</dbReference>
<keyword evidence="8" id="KW-1185">Reference proteome</keyword>
<dbReference type="RefSeq" id="XP_031858795.1">
    <property type="nucleotide sequence ID" value="XM_032006876.1"/>
</dbReference>
<evidence type="ECO:0000256" key="1">
    <source>
        <dbReference type="ARBA" id="ARBA00004141"/>
    </source>
</evidence>
<evidence type="ECO:0000256" key="2">
    <source>
        <dbReference type="ARBA" id="ARBA00007965"/>
    </source>
</evidence>
<dbReference type="InterPro" id="IPR036259">
    <property type="entry name" value="MFS_trans_sf"/>
</dbReference>
<keyword evidence="5" id="KW-1133">Transmembrane helix</keyword>
<dbReference type="InterPro" id="IPR002259">
    <property type="entry name" value="Eqnu_transpt"/>
</dbReference>
<dbReference type="EMBL" id="CP144051">
    <property type="protein sequence ID" value="WWD15728.1"/>
    <property type="molecule type" value="Genomic_DNA"/>
</dbReference>
<name>A0A5M6BST3_9TREE</name>
<evidence type="ECO:0000313" key="8">
    <source>
        <dbReference type="Proteomes" id="UP000322225"/>
    </source>
</evidence>
<comment type="similarity">
    <text evidence="2">Belongs to the SLC29A/ENT transporter (TC 2.A.57) family.</text>
</comment>
<dbReference type="GO" id="GO:0005886">
    <property type="term" value="C:plasma membrane"/>
    <property type="evidence" value="ECO:0007669"/>
    <property type="project" value="TreeGrafter"/>
</dbReference>
<dbReference type="PANTHER" id="PTHR10332:SF88">
    <property type="entry name" value="EQUILIBRATIVE NUCLEOSIDE TRANSPORTER 1, ISOFORM A"/>
    <property type="match status" value="1"/>
</dbReference>
<protein>
    <submittedName>
        <fullName evidence="7">Uncharacterized protein</fullName>
    </submittedName>
</protein>
<dbReference type="KEGG" id="ksn:43591040"/>
<dbReference type="Proteomes" id="UP000322225">
    <property type="component" value="Chromosome 1"/>
</dbReference>
<dbReference type="GeneID" id="43591040"/>
<reference evidence="7" key="1">
    <citation type="submission" date="2017-08" db="EMBL/GenBank/DDBJ databases">
        <authorList>
            <person name="Cuomo C."/>
            <person name="Billmyre B."/>
            <person name="Heitman J."/>
        </authorList>
    </citation>
    <scope>NUCLEOTIDE SEQUENCE</scope>
    <source>
        <strain evidence="7">CBS 12478</strain>
    </source>
</reference>
<dbReference type="OrthoDB" id="10261753at2759"/>
<evidence type="ECO:0000256" key="3">
    <source>
        <dbReference type="ARBA" id="ARBA00022448"/>
    </source>
</evidence>
<evidence type="ECO:0000256" key="4">
    <source>
        <dbReference type="ARBA" id="ARBA00022692"/>
    </source>
</evidence>
<keyword evidence="3" id="KW-0813">Transport</keyword>
<keyword evidence="6" id="KW-0472">Membrane</keyword>
<evidence type="ECO:0000256" key="6">
    <source>
        <dbReference type="ARBA" id="ARBA00023136"/>
    </source>
</evidence>
<dbReference type="PIRSF" id="PIRSF016379">
    <property type="entry name" value="ENT"/>
    <property type="match status" value="1"/>
</dbReference>
<dbReference type="AlphaFoldDB" id="A0A5M6BST3"/>
<reference evidence="7" key="2">
    <citation type="submission" date="2024-01" db="EMBL/GenBank/DDBJ databases">
        <title>Comparative genomics of Cryptococcus and Kwoniella reveals pathogenesis evolution and contrasting modes of karyotype evolution via chromosome fusion or intercentromeric recombination.</title>
        <authorList>
            <person name="Coelho M.A."/>
            <person name="David-Palma M."/>
            <person name="Shea T."/>
            <person name="Bowers K."/>
            <person name="McGinley-Smith S."/>
            <person name="Mohammad A.W."/>
            <person name="Gnirke A."/>
            <person name="Yurkov A.M."/>
            <person name="Nowrousian M."/>
            <person name="Sun S."/>
            <person name="Cuomo C.A."/>
            <person name="Heitman J."/>
        </authorList>
    </citation>
    <scope>NUCLEOTIDE SEQUENCE</scope>
    <source>
        <strain evidence="7">CBS 12478</strain>
    </source>
</reference>
<sequence length="479" mass="51448">MLRSIRAKLASTDTTSRPSPGEYQALAVSVGDEATSPEQEFALKERRNDWRVYLCFWALGAGVLMSWNALICTFPLLISFFPPESSARSSLASVLATSYCFGNLFFLGLAQRQVGQTPPSARLRWSLLLILITSLVLTFPLLPLIFPTLPPSILFPALIATTIILSLSTAYLQSSVFALSSLWGSNQVIAVMSGQGGIAVLVSGVQSFLAILSATSSSSPPRGGNEEEQVSKLAGVGLWALGSIGIVGCLFAHNYLVKHPEYEAVLNPAIASPQDEDLTLGVGAVVGKEESKTRKVFRKNALLETAVAWVFVVTLSVFPPVTTKILSTHHPVPRLLQPDVFIPLHFLIFNIGDYLGRTYLPSISFLLLTSHSHILLASFARTLFVPLLFACNVTPRSIDSVPVINSDLAYFGIILFFGITNGYIGSLCMIVASSPALNPKLEEDEKDVAGTLASFCLVAGLAGGSLSSFAVTWAVNNHL</sequence>
<accession>A0A5M6BST3</accession>
<evidence type="ECO:0000313" key="7">
    <source>
        <dbReference type="EMBL" id="WWD15728.1"/>
    </source>
</evidence>
<keyword evidence="4" id="KW-0812">Transmembrane</keyword>
<gene>
    <name evidence="7" type="ORF">CI109_100150</name>
</gene>
<dbReference type="GO" id="GO:0034257">
    <property type="term" value="F:nicotinamide riboside transmembrane transporter activity"/>
    <property type="evidence" value="ECO:0007669"/>
    <property type="project" value="TreeGrafter"/>
</dbReference>
<dbReference type="PRINTS" id="PR01130">
    <property type="entry name" value="DERENTRNSPRT"/>
</dbReference>
<comment type="subcellular location">
    <subcellularLocation>
        <location evidence="1">Membrane</location>
        <topology evidence="1">Multi-pass membrane protein</topology>
    </subcellularLocation>
</comment>
<dbReference type="PANTHER" id="PTHR10332">
    <property type="entry name" value="EQUILIBRATIVE NUCLEOSIDE TRANSPORTER"/>
    <property type="match status" value="1"/>
</dbReference>
<dbReference type="SUPFAM" id="SSF103473">
    <property type="entry name" value="MFS general substrate transporter"/>
    <property type="match status" value="1"/>
</dbReference>
<evidence type="ECO:0000256" key="5">
    <source>
        <dbReference type="ARBA" id="ARBA00022989"/>
    </source>
</evidence>
<proteinExistence type="inferred from homology"/>
<dbReference type="Pfam" id="PF01733">
    <property type="entry name" value="Nucleoside_tran"/>
    <property type="match status" value="1"/>
</dbReference>
<organism evidence="7 8">
    <name type="scientific">Kwoniella shandongensis</name>
    <dbReference type="NCBI Taxonomy" id="1734106"/>
    <lineage>
        <taxon>Eukaryota</taxon>
        <taxon>Fungi</taxon>
        <taxon>Dikarya</taxon>
        <taxon>Basidiomycota</taxon>
        <taxon>Agaricomycotina</taxon>
        <taxon>Tremellomycetes</taxon>
        <taxon>Tremellales</taxon>
        <taxon>Cryptococcaceae</taxon>
        <taxon>Kwoniella</taxon>
    </lineage>
</organism>
<dbReference type="GO" id="GO:0000329">
    <property type="term" value="C:fungal-type vacuole membrane"/>
    <property type="evidence" value="ECO:0007669"/>
    <property type="project" value="TreeGrafter"/>
</dbReference>